<dbReference type="AlphaFoldDB" id="A0A6J6I2R8"/>
<sequence>MLTLSQIPSSISYRYRVLYQTQNIAYLLLTILIVGLSGFAFIDCLRRPAQAFPAVGRQSKVLWLILTGLSTLANLAIGDPLSLFGIAGAVIALVYLFDVRPRIIEILNNRW</sequence>
<reference evidence="2" key="1">
    <citation type="submission" date="2020-05" db="EMBL/GenBank/DDBJ databases">
        <authorList>
            <person name="Chiriac C."/>
            <person name="Salcher M."/>
            <person name="Ghai R."/>
            <person name="Kavagutti S V."/>
        </authorList>
    </citation>
    <scope>NUCLEOTIDE SEQUENCE</scope>
</reference>
<accession>A0A6J6I2R8</accession>
<organism evidence="2">
    <name type="scientific">freshwater metagenome</name>
    <dbReference type="NCBI Taxonomy" id="449393"/>
    <lineage>
        <taxon>unclassified sequences</taxon>
        <taxon>metagenomes</taxon>
        <taxon>ecological metagenomes</taxon>
    </lineage>
</organism>
<evidence type="ECO:0000313" key="2">
    <source>
        <dbReference type="EMBL" id="CAB4618105.1"/>
    </source>
</evidence>
<feature type="transmembrane region" description="Helical" evidence="1">
    <location>
        <begin position="24"/>
        <end position="41"/>
    </location>
</feature>
<keyword evidence="1" id="KW-0472">Membrane</keyword>
<dbReference type="EMBL" id="CAEZWR010000038">
    <property type="protein sequence ID" value="CAB4659748.1"/>
    <property type="molecule type" value="Genomic_DNA"/>
</dbReference>
<keyword evidence="1" id="KW-0812">Transmembrane</keyword>
<name>A0A6J6I2R8_9ZZZZ</name>
<keyword evidence="1" id="KW-1133">Transmembrane helix</keyword>
<dbReference type="EMBL" id="CAEZVB010000016">
    <property type="protein sequence ID" value="CAB4618105.1"/>
    <property type="molecule type" value="Genomic_DNA"/>
</dbReference>
<proteinExistence type="predicted"/>
<dbReference type="Pfam" id="PF10724">
    <property type="entry name" value="DUF2516"/>
    <property type="match status" value="1"/>
</dbReference>
<evidence type="ECO:0000256" key="1">
    <source>
        <dbReference type="SAM" id="Phobius"/>
    </source>
</evidence>
<feature type="transmembrane region" description="Helical" evidence="1">
    <location>
        <begin position="83"/>
        <end position="100"/>
    </location>
</feature>
<gene>
    <name evidence="2" type="ORF">UFOPK1908_00542</name>
    <name evidence="3" type="ORF">UFOPK2282_00458</name>
    <name evidence="4" type="ORF">UFOPK3576_00499</name>
</gene>
<evidence type="ECO:0000313" key="3">
    <source>
        <dbReference type="EMBL" id="CAB4659748.1"/>
    </source>
</evidence>
<dbReference type="InterPro" id="IPR019662">
    <property type="entry name" value="DUF2516"/>
</dbReference>
<protein>
    <submittedName>
        <fullName evidence="2">Unannotated protein</fullName>
    </submittedName>
</protein>
<evidence type="ECO:0000313" key="4">
    <source>
        <dbReference type="EMBL" id="CAB4901598.1"/>
    </source>
</evidence>
<dbReference type="EMBL" id="CAFBMO010000013">
    <property type="protein sequence ID" value="CAB4901598.1"/>
    <property type="molecule type" value="Genomic_DNA"/>
</dbReference>